<accession>A0A0F7SUQ6</accession>
<evidence type="ECO:0000256" key="1">
    <source>
        <dbReference type="ARBA" id="ARBA00004173"/>
    </source>
</evidence>
<feature type="compositionally biased region" description="Low complexity" evidence="5">
    <location>
        <begin position="373"/>
        <end position="389"/>
    </location>
</feature>
<keyword evidence="4" id="KW-0496">Mitochondrion</keyword>
<feature type="region of interest" description="Disordered" evidence="5">
    <location>
        <begin position="292"/>
        <end position="317"/>
    </location>
</feature>
<proteinExistence type="inferred from homology"/>
<sequence>MSKAAKRTLWGSIGVTCLTILGVHYGQVQESNNMYRGVLRDEERMKLRELAKASGESLANTLIPATVRDSLPSSSTVASIFGSGTTPSQPSPSSSPSPPTMGSRPVNSDSVLGFEPPTQSTSKTDAQREKEKKERAQDFERSQQRLRQLVGEQGGDTDDYIVVSVGFFVWMQSTTAEDTVSISNLSPQSTPAVYHSFPTSLEAVTKAIEAFERQYPNRRPMNNMQSSANLYGHQEEMEEAQVADELSTIVNGNIDNSVPFPSPPSTMPISIPSEPITAISPYPGFEQTPSWPLPTAVSSSSSHAQTFSRPSSEKEHTNLTSISFYPVRPYIPSTAAVAAASTLPPVISNRTNPGPMGIQLGLVEGQPSRYGLRSSLSRISTPSSSSSIRDLAPKRVTAYPSPSRGSSQGSLAFGSDLSSLTSEVSTSSEEEGMEDEMIKVVASPRPRENSASSSGPWMTVPVAANWGETPGPMVVREPFVVLDEADLIEEVSEVKAKDKEDPIEEDLAASCKRKSGPSRRSSGKMNHIKDEPDEGQAKDKGKRTEKRKYTRRATTASATSETPTTSGRISELPDSQTASHTERRKYQPRRKSLPSSSSSSSSSLAILPSSSLSDRPGSTRSSRVPPSPLATDSNQLLPIRRRAILAFPPRKSQAELGRAPSLTTPSPTVSSGSSTQTRTTTEKRTERCAEDGRMIGGD</sequence>
<dbReference type="GO" id="GO:0033617">
    <property type="term" value="P:mitochondrial respiratory chain complex IV assembly"/>
    <property type="evidence" value="ECO:0007669"/>
    <property type="project" value="TreeGrafter"/>
</dbReference>
<evidence type="ECO:0000256" key="2">
    <source>
        <dbReference type="ARBA" id="ARBA00008197"/>
    </source>
</evidence>
<feature type="compositionally biased region" description="Basic residues" evidence="5">
    <location>
        <begin position="540"/>
        <end position="551"/>
    </location>
</feature>
<dbReference type="PANTHER" id="PTHR28163">
    <property type="entry name" value="PROTEIN PET117 HOMOLOG, MITOCHONDRIAL"/>
    <property type="match status" value="1"/>
</dbReference>
<evidence type="ECO:0000256" key="4">
    <source>
        <dbReference type="ARBA" id="ARBA00023128"/>
    </source>
</evidence>
<feature type="chain" id="PRO_5002522243" description="Transmembrane protein" evidence="6">
    <location>
        <begin position="27"/>
        <end position="698"/>
    </location>
</feature>
<feature type="region of interest" description="Disordered" evidence="5">
    <location>
        <begin position="74"/>
        <end position="142"/>
    </location>
</feature>
<feature type="compositionally biased region" description="Low complexity" evidence="5">
    <location>
        <begin position="593"/>
        <end position="613"/>
    </location>
</feature>
<feature type="region of interest" description="Disordered" evidence="5">
    <location>
        <begin position="373"/>
        <end position="436"/>
    </location>
</feature>
<dbReference type="GO" id="GO:0005739">
    <property type="term" value="C:mitochondrion"/>
    <property type="evidence" value="ECO:0007669"/>
    <property type="project" value="UniProtKB-SubCell"/>
</dbReference>
<feature type="compositionally biased region" description="Basic and acidic residues" evidence="5">
    <location>
        <begin position="527"/>
        <end position="539"/>
    </location>
</feature>
<feature type="signal peptide" evidence="6">
    <location>
        <begin position="1"/>
        <end position="26"/>
    </location>
</feature>
<organism evidence="7">
    <name type="scientific">Phaffia rhodozyma</name>
    <name type="common">Yeast</name>
    <name type="synonym">Xanthophyllomyces dendrorhous</name>
    <dbReference type="NCBI Taxonomy" id="264483"/>
    <lineage>
        <taxon>Eukaryota</taxon>
        <taxon>Fungi</taxon>
        <taxon>Dikarya</taxon>
        <taxon>Basidiomycota</taxon>
        <taxon>Agaricomycotina</taxon>
        <taxon>Tremellomycetes</taxon>
        <taxon>Cystofilobasidiales</taxon>
        <taxon>Mrakiaceae</taxon>
        <taxon>Phaffia</taxon>
    </lineage>
</organism>
<reference evidence="7" key="1">
    <citation type="submission" date="2014-08" db="EMBL/GenBank/DDBJ databases">
        <authorList>
            <person name="Sharma Rahul"/>
            <person name="Thines Marco"/>
        </authorList>
    </citation>
    <scope>NUCLEOTIDE SEQUENCE</scope>
</reference>
<feature type="compositionally biased region" description="Low complexity" evidence="5">
    <location>
        <begin position="552"/>
        <end position="566"/>
    </location>
</feature>
<evidence type="ECO:0000313" key="7">
    <source>
        <dbReference type="EMBL" id="CED84434.1"/>
    </source>
</evidence>
<feature type="compositionally biased region" description="Low complexity" evidence="5">
    <location>
        <begin position="660"/>
        <end position="679"/>
    </location>
</feature>
<evidence type="ECO:0000256" key="3">
    <source>
        <dbReference type="ARBA" id="ARBA00022946"/>
    </source>
</evidence>
<evidence type="ECO:0000256" key="5">
    <source>
        <dbReference type="SAM" id="MobiDB-lite"/>
    </source>
</evidence>
<feature type="compositionally biased region" description="Basic and acidic residues" evidence="5">
    <location>
        <begin position="125"/>
        <end position="142"/>
    </location>
</feature>
<comment type="subcellular location">
    <subcellularLocation>
        <location evidence="1">Mitochondrion</location>
    </subcellularLocation>
</comment>
<dbReference type="PANTHER" id="PTHR28163:SF1">
    <property type="entry name" value="PROTEIN PET117 HOMOLOG, MITOCHONDRIAL"/>
    <property type="match status" value="1"/>
</dbReference>
<name>A0A0F7SUQ6_PHARH</name>
<feature type="compositionally biased region" description="Polar residues" evidence="5">
    <location>
        <begin position="296"/>
        <end position="310"/>
    </location>
</feature>
<dbReference type="EMBL" id="LN483166">
    <property type="protein sequence ID" value="CED84434.1"/>
    <property type="molecule type" value="Genomic_DNA"/>
</dbReference>
<feature type="compositionally biased region" description="Pro residues" evidence="5">
    <location>
        <begin position="89"/>
        <end position="99"/>
    </location>
</feature>
<keyword evidence="3" id="KW-0809">Transit peptide</keyword>
<feature type="compositionally biased region" description="Low complexity" evidence="5">
    <location>
        <begin position="415"/>
        <end position="427"/>
    </location>
</feature>
<dbReference type="AlphaFoldDB" id="A0A0F7SUQ6"/>
<dbReference type="InterPro" id="IPR031568">
    <property type="entry name" value="Pet117"/>
</dbReference>
<comment type="similarity">
    <text evidence="2">Belongs to the PET117 family.</text>
</comment>
<evidence type="ECO:0008006" key="8">
    <source>
        <dbReference type="Google" id="ProtNLM"/>
    </source>
</evidence>
<evidence type="ECO:0000256" key="6">
    <source>
        <dbReference type="SAM" id="SignalP"/>
    </source>
</evidence>
<feature type="compositionally biased region" description="Polar residues" evidence="5">
    <location>
        <begin position="616"/>
        <end position="636"/>
    </location>
</feature>
<keyword evidence="6" id="KW-0732">Signal</keyword>
<feature type="compositionally biased region" description="Basic and acidic residues" evidence="5">
    <location>
        <begin position="680"/>
        <end position="698"/>
    </location>
</feature>
<dbReference type="Pfam" id="PF15786">
    <property type="entry name" value="PET117"/>
    <property type="match status" value="1"/>
</dbReference>
<protein>
    <recommendedName>
        <fullName evidence="8">Transmembrane protein</fullName>
    </recommendedName>
</protein>
<feature type="region of interest" description="Disordered" evidence="5">
    <location>
        <begin position="493"/>
        <end position="698"/>
    </location>
</feature>